<comment type="caution">
    <text evidence="2">The sequence shown here is derived from an EMBL/GenBank/DDBJ whole genome shotgun (WGS) entry which is preliminary data.</text>
</comment>
<protein>
    <submittedName>
        <fullName evidence="2">Macrolide-specific efflux system membrane fusion protein</fullName>
    </submittedName>
</protein>
<evidence type="ECO:0000313" key="2">
    <source>
        <dbReference type="EMBL" id="PYF08782.1"/>
    </source>
</evidence>
<gene>
    <name evidence="2" type="ORF">BJ095_1011</name>
</gene>
<name>A0A318TVL0_9BACL</name>
<accession>A0A318TVL0</accession>
<dbReference type="RefSeq" id="WP_107934535.1">
    <property type="nucleotide sequence ID" value="NZ_CP085009.1"/>
</dbReference>
<reference evidence="2 3" key="1">
    <citation type="submission" date="2018-06" db="EMBL/GenBank/DDBJ databases">
        <title>Genomic Encyclopedia of Archaeal and Bacterial Type Strains, Phase II (KMG-II): from individual species to whole genera.</title>
        <authorList>
            <person name="Goeker M."/>
        </authorList>
    </citation>
    <scope>NUCLEOTIDE SEQUENCE [LARGE SCALE GENOMIC DNA]</scope>
    <source>
        <strain evidence="2 3">KACC 16626</strain>
    </source>
</reference>
<feature type="coiled-coil region" evidence="1">
    <location>
        <begin position="98"/>
        <end position="132"/>
    </location>
</feature>
<dbReference type="AlphaFoldDB" id="A0A318TVL0"/>
<feature type="coiled-coil region" evidence="1">
    <location>
        <begin position="167"/>
        <end position="194"/>
    </location>
</feature>
<dbReference type="OrthoDB" id="2446145at2"/>
<keyword evidence="1" id="KW-0175">Coiled coil</keyword>
<dbReference type="Proteomes" id="UP000247416">
    <property type="component" value="Unassembled WGS sequence"/>
</dbReference>
<keyword evidence="3" id="KW-1185">Reference proteome</keyword>
<evidence type="ECO:0000256" key="1">
    <source>
        <dbReference type="SAM" id="Coils"/>
    </source>
</evidence>
<dbReference type="EMBL" id="QJTJ01000001">
    <property type="protein sequence ID" value="PYF08782.1"/>
    <property type="molecule type" value="Genomic_DNA"/>
</dbReference>
<evidence type="ECO:0000313" key="3">
    <source>
        <dbReference type="Proteomes" id="UP000247416"/>
    </source>
</evidence>
<proteinExistence type="predicted"/>
<organism evidence="2 3">
    <name type="scientific">Ureibacillus chungkukjangi</name>
    <dbReference type="NCBI Taxonomy" id="1202712"/>
    <lineage>
        <taxon>Bacteria</taxon>
        <taxon>Bacillati</taxon>
        <taxon>Bacillota</taxon>
        <taxon>Bacilli</taxon>
        <taxon>Bacillales</taxon>
        <taxon>Caryophanaceae</taxon>
        <taxon>Ureibacillus</taxon>
    </lineage>
</organism>
<sequence>MKSNRKHWIGLGSVLLLVFLTVNCVIIFKEDSKIARSYYITDYERVALEQQRAYIEKEAMLIPHEEIRITADANALSQISVRPGQKISANEEIAAYKTEEATQEQSKIQSEVNAYESELTTLEGILRRLEAQDINDPVTTIDSEQIDDELSITVETEIMQGTPVEAIASIEKQIAEVERNIAILEDRISDLSFSNVLSSPIDGVIGEVIDESGAITFIIYTDQKNLITYVSEQEWEKVAENQSVELDQSIFDTVAEHEGLTNAEDTSSSVEPQVEILGTIVEKQTIPATSSLWYREMEKVVKLPEPLSFEVRVDLNEEVVNKPYASLTKAKVIINETPSAFRVDKNWVLKKKIADDKETKEATFVYAIDVDGKIRSSIVDVAFEDRGEAILSGISNGSIVLYDQIKNEPSNAFFPMPFETPSKSTLNELNWKQYAKYIIF</sequence>